<evidence type="ECO:0000313" key="4">
    <source>
        <dbReference type="Proteomes" id="UP000295097"/>
    </source>
</evidence>
<organism evidence="3 4">
    <name type="scientific">Martelella mediterranea</name>
    <dbReference type="NCBI Taxonomy" id="293089"/>
    <lineage>
        <taxon>Bacteria</taxon>
        <taxon>Pseudomonadati</taxon>
        <taxon>Pseudomonadota</taxon>
        <taxon>Alphaproteobacteria</taxon>
        <taxon>Hyphomicrobiales</taxon>
        <taxon>Aurantimonadaceae</taxon>
        <taxon>Martelella</taxon>
    </lineage>
</organism>
<evidence type="ECO:0000313" key="3">
    <source>
        <dbReference type="EMBL" id="TCT35374.1"/>
    </source>
</evidence>
<proteinExistence type="inferred from homology"/>
<comment type="similarity">
    <text evidence="1">Belongs to the myoviridae tail sheath protein family.</text>
</comment>
<accession>A0A4R3NLH4</accession>
<name>A0A4R3NLH4_9HYPH</name>
<dbReference type="Pfam" id="PF04984">
    <property type="entry name" value="Phage_sheath_1"/>
    <property type="match status" value="1"/>
</dbReference>
<dbReference type="Proteomes" id="UP000295097">
    <property type="component" value="Unassembled WGS sequence"/>
</dbReference>
<sequence length="494" mass="53628">MTFDEIPMTWYDPAVFIEVKPNYSQKGVYDWPEKVLLAGHKLATGTLEPGQTHQITRGDEAIAYFGRGSIGAEQVAAFRKVNKTTPLFVTALEDDAAAIKAEGTITFTGAAAQSTVLRFKIAGRQVRMTALATDAVADLATKLAAAINDDADIVVTAEAAAGVVTVTAKNGGEIGNDIDLRVDTLAQPVPSGLTIAIADMAGGAGNPDLQAVLDLIENSWFTKLVHPWSDVTNVQLFSDWLKTRYVATAKLDCHGFTGKRTTYGEAVSLGDLTNCAFLTLSCLNRSPASSWVHAAADCALAAFHLSNDPARQLKSLVVTGVEAPDAEDQFTQEERNLLLQHGISTYLHLDDGSTVINRMVTTYKMTSLGVTDDAWMDIMVPATMSRIRYDWSAYFNTLYPRAKLIDDNKQFQTRRGEGDTAAGSAVVSPGRIKGTWAARCQRYGGLVWIENVEETIKTSTFERDPNNKNRTNARQIVQVVGNQMVFASSLEFLA</sequence>
<evidence type="ECO:0000259" key="2">
    <source>
        <dbReference type="Pfam" id="PF04984"/>
    </source>
</evidence>
<protein>
    <submittedName>
        <fullName evidence="3">Phage tail sheath gpL-like</fullName>
    </submittedName>
</protein>
<dbReference type="InterPro" id="IPR035089">
    <property type="entry name" value="Phage_sheath_subtilisin"/>
</dbReference>
<gene>
    <name evidence="3" type="ORF">EDC90_102629</name>
</gene>
<keyword evidence="4" id="KW-1185">Reference proteome</keyword>
<reference evidence="3 4" key="1">
    <citation type="submission" date="2019-03" db="EMBL/GenBank/DDBJ databases">
        <title>Freshwater and sediment microbial communities from various areas in North America, analyzing microbe dynamics in response to fracking.</title>
        <authorList>
            <person name="Lamendella R."/>
        </authorList>
    </citation>
    <scope>NUCLEOTIDE SEQUENCE [LARGE SCALE GENOMIC DNA]</scope>
    <source>
        <strain evidence="3 4">175.2</strain>
    </source>
</reference>
<dbReference type="AlphaFoldDB" id="A0A4R3NLH4"/>
<dbReference type="OrthoDB" id="5442644at2"/>
<dbReference type="EMBL" id="SMAR01000026">
    <property type="protein sequence ID" value="TCT35374.1"/>
    <property type="molecule type" value="Genomic_DNA"/>
</dbReference>
<comment type="caution">
    <text evidence="3">The sequence shown here is derived from an EMBL/GenBank/DDBJ whole genome shotgun (WGS) entry which is preliminary data.</text>
</comment>
<dbReference type="RefSeq" id="WP_132313035.1">
    <property type="nucleotide sequence ID" value="NZ_SMAR01000026.1"/>
</dbReference>
<evidence type="ECO:0000256" key="1">
    <source>
        <dbReference type="ARBA" id="ARBA00008005"/>
    </source>
</evidence>
<feature type="domain" description="Tail sheath protein subtilisin-like" evidence="2">
    <location>
        <begin position="202"/>
        <end position="362"/>
    </location>
</feature>